<gene>
    <name evidence="2" type="ORF">LIER_36789</name>
</gene>
<organism evidence="2 3">
    <name type="scientific">Lithospermum erythrorhizon</name>
    <name type="common">Purple gromwell</name>
    <name type="synonym">Lithospermum officinale var. erythrorhizon</name>
    <dbReference type="NCBI Taxonomy" id="34254"/>
    <lineage>
        <taxon>Eukaryota</taxon>
        <taxon>Viridiplantae</taxon>
        <taxon>Streptophyta</taxon>
        <taxon>Embryophyta</taxon>
        <taxon>Tracheophyta</taxon>
        <taxon>Spermatophyta</taxon>
        <taxon>Magnoliopsida</taxon>
        <taxon>eudicotyledons</taxon>
        <taxon>Gunneridae</taxon>
        <taxon>Pentapetalae</taxon>
        <taxon>asterids</taxon>
        <taxon>lamiids</taxon>
        <taxon>Boraginales</taxon>
        <taxon>Boraginaceae</taxon>
        <taxon>Boraginoideae</taxon>
        <taxon>Lithospermeae</taxon>
        <taxon>Lithospermum</taxon>
    </lineage>
</organism>
<evidence type="ECO:0000256" key="1">
    <source>
        <dbReference type="SAM" id="Coils"/>
    </source>
</evidence>
<keyword evidence="1" id="KW-0175">Coiled coil</keyword>
<proteinExistence type="predicted"/>
<dbReference type="EMBL" id="BAABME010017099">
    <property type="protein sequence ID" value="GAA0148747.1"/>
    <property type="molecule type" value="Genomic_DNA"/>
</dbReference>
<protein>
    <submittedName>
        <fullName evidence="2">Uncharacterized protein</fullName>
    </submittedName>
</protein>
<name>A0AAV3PAL6_LITER</name>
<dbReference type="AlphaFoldDB" id="A0AAV3PAL6"/>
<accession>A0AAV3PAL6</accession>
<reference evidence="2 3" key="1">
    <citation type="submission" date="2024-01" db="EMBL/GenBank/DDBJ databases">
        <title>The complete chloroplast genome sequence of Lithospermum erythrorhizon: insights into the phylogenetic relationship among Boraginaceae species and the maternal lineages of purple gromwells.</title>
        <authorList>
            <person name="Okada T."/>
            <person name="Watanabe K."/>
        </authorList>
    </citation>
    <scope>NUCLEOTIDE SEQUENCE [LARGE SCALE GENOMIC DNA]</scope>
</reference>
<comment type="caution">
    <text evidence="2">The sequence shown here is derived from an EMBL/GenBank/DDBJ whole genome shotgun (WGS) entry which is preliminary data.</text>
</comment>
<evidence type="ECO:0000313" key="3">
    <source>
        <dbReference type="Proteomes" id="UP001454036"/>
    </source>
</evidence>
<feature type="coiled-coil region" evidence="1">
    <location>
        <begin position="68"/>
        <end position="123"/>
    </location>
</feature>
<keyword evidence="3" id="KW-1185">Reference proteome</keyword>
<sequence>MPHLPSGSHPEDGADSGLKVRAGYLANFLSLPYTLPAEWVATDFDEAYDSMEVQASIARYLIKALNPSHSLARRSDALENARAEAREKERALRLQVQELIQKNEKLTGENEKLKTSLEVVIRKGKRLRSNA</sequence>
<dbReference type="Proteomes" id="UP001454036">
    <property type="component" value="Unassembled WGS sequence"/>
</dbReference>
<evidence type="ECO:0000313" key="2">
    <source>
        <dbReference type="EMBL" id="GAA0148747.1"/>
    </source>
</evidence>